<reference evidence="1 2" key="1">
    <citation type="journal article" date="2016" name="Nat. Commun.">
        <title>Extremotolerant tardigrade genome and improved radiotolerance of human cultured cells by tardigrade-unique protein.</title>
        <authorList>
            <person name="Hashimoto T."/>
            <person name="Horikawa D.D."/>
            <person name="Saito Y."/>
            <person name="Kuwahara H."/>
            <person name="Kozuka-Hata H."/>
            <person name="Shin-I T."/>
            <person name="Minakuchi Y."/>
            <person name="Ohishi K."/>
            <person name="Motoyama A."/>
            <person name="Aizu T."/>
            <person name="Enomoto A."/>
            <person name="Kondo K."/>
            <person name="Tanaka S."/>
            <person name="Hara Y."/>
            <person name="Koshikawa S."/>
            <person name="Sagara H."/>
            <person name="Miura T."/>
            <person name="Yokobori S."/>
            <person name="Miyagawa K."/>
            <person name="Suzuki Y."/>
            <person name="Kubo T."/>
            <person name="Oyama M."/>
            <person name="Kohara Y."/>
            <person name="Fujiyama A."/>
            <person name="Arakawa K."/>
            <person name="Katayama T."/>
            <person name="Toyoda A."/>
            <person name="Kunieda T."/>
        </authorList>
    </citation>
    <scope>NUCLEOTIDE SEQUENCE [LARGE SCALE GENOMIC DNA]</scope>
    <source>
        <strain evidence="1 2">YOKOZUNA-1</strain>
    </source>
</reference>
<comment type="caution">
    <text evidence="1">The sequence shown here is derived from an EMBL/GenBank/DDBJ whole genome shotgun (WGS) entry which is preliminary data.</text>
</comment>
<sequence>MRQLNFDRLTDVDVSCSLATPKWQLAEWLYRHGTEEERAALRGSQERVDRLMGDTQRSLRQEMEGYHVMLDQAMERHIDELVQGLPAPLRAETNQRAHDAAMDKLGQDQC</sequence>
<dbReference type="AlphaFoldDB" id="A0A1D1W487"/>
<evidence type="ECO:0000313" key="2">
    <source>
        <dbReference type="Proteomes" id="UP000186922"/>
    </source>
</evidence>
<dbReference type="Proteomes" id="UP000186922">
    <property type="component" value="Unassembled WGS sequence"/>
</dbReference>
<organism evidence="1 2">
    <name type="scientific">Ramazzottius varieornatus</name>
    <name type="common">Water bear</name>
    <name type="synonym">Tardigrade</name>
    <dbReference type="NCBI Taxonomy" id="947166"/>
    <lineage>
        <taxon>Eukaryota</taxon>
        <taxon>Metazoa</taxon>
        <taxon>Ecdysozoa</taxon>
        <taxon>Tardigrada</taxon>
        <taxon>Eutardigrada</taxon>
        <taxon>Parachela</taxon>
        <taxon>Hypsibioidea</taxon>
        <taxon>Ramazzottiidae</taxon>
        <taxon>Ramazzottius</taxon>
    </lineage>
</organism>
<dbReference type="EMBL" id="BDGG01000017">
    <property type="protein sequence ID" value="GAV08292.1"/>
    <property type="molecule type" value="Genomic_DNA"/>
</dbReference>
<accession>A0A1D1W487</accession>
<gene>
    <name evidence="1" type="primary">RvY_18008</name>
    <name evidence="1" type="synonym">RvY_18008.2</name>
    <name evidence="1" type="ORF">RvY_18008-2</name>
</gene>
<name>A0A1D1W487_RAMVA</name>
<protein>
    <submittedName>
        <fullName evidence="1">Uncharacterized protein</fullName>
    </submittedName>
</protein>
<keyword evidence="2" id="KW-1185">Reference proteome</keyword>
<evidence type="ECO:0000313" key="1">
    <source>
        <dbReference type="EMBL" id="GAV08292.1"/>
    </source>
</evidence>
<proteinExistence type="predicted"/>